<feature type="transmembrane region" description="Helical" evidence="2">
    <location>
        <begin position="29"/>
        <end position="50"/>
    </location>
</feature>
<keyword evidence="2" id="KW-0812">Transmembrane</keyword>
<gene>
    <name evidence="3" type="ORF">BMERY_1196</name>
</gene>
<dbReference type="eggNOG" id="ENOG5030MFB">
    <property type="taxonomic scope" value="Bacteria"/>
</dbReference>
<evidence type="ECO:0000256" key="1">
    <source>
        <dbReference type="SAM" id="MobiDB-lite"/>
    </source>
</evidence>
<evidence type="ECO:0000313" key="4">
    <source>
        <dbReference type="Proteomes" id="UP000029060"/>
    </source>
</evidence>
<comment type="caution">
    <text evidence="3">The sequence shown here is derived from an EMBL/GenBank/DDBJ whole genome shotgun (WGS) entry which is preliminary data.</text>
</comment>
<dbReference type="Proteomes" id="UP000029060">
    <property type="component" value="Unassembled WGS sequence"/>
</dbReference>
<reference evidence="3 4" key="1">
    <citation type="submission" date="2014-03" db="EMBL/GenBank/DDBJ databases">
        <title>Genomics of Bifidobacteria.</title>
        <authorList>
            <person name="Ventura M."/>
            <person name="Milani C."/>
            <person name="Lugli G.A."/>
        </authorList>
    </citation>
    <scope>NUCLEOTIDE SEQUENCE [LARGE SCALE GENOMIC DNA]</scope>
    <source>
        <strain evidence="3 4">LMG 11341</strain>
    </source>
</reference>
<dbReference type="AlphaFoldDB" id="A0A087BKX4"/>
<dbReference type="OrthoDB" id="3232886at2"/>
<sequence length="159" mass="17536">MADVEKNSKNTKNVNGGQDAQEKKANHHALVIIVAVALVICLCAGGWFMWNKQRFANAKAQCAETSDTLRVAMNEYNNLVNNDANDASDITADQVKDPKTVKALAKELEAQAPEYMACAAESMREYNEVTDKLNDQISWYKSHTASLEKAVKAVEASRK</sequence>
<accession>A0A087BKX4</accession>
<dbReference type="EMBL" id="JGZC01000001">
    <property type="protein sequence ID" value="KFI71674.1"/>
    <property type="molecule type" value="Genomic_DNA"/>
</dbReference>
<keyword evidence="2" id="KW-0472">Membrane</keyword>
<evidence type="ECO:0000313" key="3">
    <source>
        <dbReference type="EMBL" id="KFI71674.1"/>
    </source>
</evidence>
<keyword evidence="2" id="KW-1133">Transmembrane helix</keyword>
<dbReference type="STRING" id="78345.BMERY_1196"/>
<name>A0A087BKX4_9BIFI</name>
<protein>
    <submittedName>
        <fullName evidence="3">Uncharacterized protein</fullName>
    </submittedName>
</protein>
<organism evidence="3 4">
    <name type="scientific">Bifidobacterium merycicum</name>
    <dbReference type="NCBI Taxonomy" id="78345"/>
    <lineage>
        <taxon>Bacteria</taxon>
        <taxon>Bacillati</taxon>
        <taxon>Actinomycetota</taxon>
        <taxon>Actinomycetes</taxon>
        <taxon>Bifidobacteriales</taxon>
        <taxon>Bifidobacteriaceae</taxon>
        <taxon>Bifidobacterium</taxon>
    </lineage>
</organism>
<proteinExistence type="predicted"/>
<keyword evidence="4" id="KW-1185">Reference proteome</keyword>
<evidence type="ECO:0000256" key="2">
    <source>
        <dbReference type="SAM" id="Phobius"/>
    </source>
</evidence>
<feature type="region of interest" description="Disordered" evidence="1">
    <location>
        <begin position="1"/>
        <end position="20"/>
    </location>
</feature>
<dbReference type="RefSeq" id="WP_051914865.1">
    <property type="nucleotide sequence ID" value="NZ_CAMGZS010000004.1"/>
</dbReference>